<evidence type="ECO:0000256" key="3">
    <source>
        <dbReference type="ARBA" id="ARBA00022705"/>
    </source>
</evidence>
<keyword evidence="3" id="KW-0235">DNA replication</keyword>
<evidence type="ECO:0000313" key="6">
    <source>
        <dbReference type="EMBL" id="CAK1590031.1"/>
    </source>
</evidence>
<evidence type="ECO:0000256" key="2">
    <source>
        <dbReference type="ARBA" id="ARBA00010727"/>
    </source>
</evidence>
<name>A0AAV1L413_9NEOP</name>
<organism evidence="6 7">
    <name type="scientific">Parnassius mnemosyne</name>
    <name type="common">clouded apollo</name>
    <dbReference type="NCBI Taxonomy" id="213953"/>
    <lineage>
        <taxon>Eukaryota</taxon>
        <taxon>Metazoa</taxon>
        <taxon>Ecdysozoa</taxon>
        <taxon>Arthropoda</taxon>
        <taxon>Hexapoda</taxon>
        <taxon>Insecta</taxon>
        <taxon>Pterygota</taxon>
        <taxon>Neoptera</taxon>
        <taxon>Endopterygota</taxon>
        <taxon>Lepidoptera</taxon>
        <taxon>Glossata</taxon>
        <taxon>Ditrysia</taxon>
        <taxon>Papilionoidea</taxon>
        <taxon>Papilionidae</taxon>
        <taxon>Parnassiinae</taxon>
        <taxon>Parnassini</taxon>
        <taxon>Parnassius</taxon>
        <taxon>Driopa</taxon>
    </lineage>
</organism>
<dbReference type="EMBL" id="CAVLGL010000085">
    <property type="protein sequence ID" value="CAK1590031.1"/>
    <property type="molecule type" value="Genomic_DNA"/>
</dbReference>
<keyword evidence="5" id="KW-0131">Cell cycle</keyword>
<evidence type="ECO:0008006" key="8">
    <source>
        <dbReference type="Google" id="ProtNLM"/>
    </source>
</evidence>
<keyword evidence="7" id="KW-1185">Reference proteome</keyword>
<dbReference type="GO" id="GO:0000727">
    <property type="term" value="P:double-strand break repair via break-induced replication"/>
    <property type="evidence" value="ECO:0007669"/>
    <property type="project" value="TreeGrafter"/>
</dbReference>
<protein>
    <recommendedName>
        <fullName evidence="8">Cell division control protein 45 homolog</fullName>
    </recommendedName>
</protein>
<dbReference type="GO" id="GO:0006270">
    <property type="term" value="P:DNA replication initiation"/>
    <property type="evidence" value="ECO:0007669"/>
    <property type="project" value="InterPro"/>
</dbReference>
<evidence type="ECO:0000256" key="5">
    <source>
        <dbReference type="ARBA" id="ARBA00023306"/>
    </source>
</evidence>
<reference evidence="6 7" key="1">
    <citation type="submission" date="2023-11" db="EMBL/GenBank/DDBJ databases">
        <authorList>
            <person name="Hedman E."/>
            <person name="Englund M."/>
            <person name="Stromberg M."/>
            <person name="Nyberg Akerstrom W."/>
            <person name="Nylinder S."/>
            <person name="Jareborg N."/>
            <person name="Kallberg Y."/>
            <person name="Kronander E."/>
        </authorList>
    </citation>
    <scope>NUCLEOTIDE SEQUENCE [LARGE SCALE GENOMIC DNA]</scope>
</reference>
<dbReference type="Proteomes" id="UP001314205">
    <property type="component" value="Unassembled WGS sequence"/>
</dbReference>
<comment type="similarity">
    <text evidence="2">Belongs to the CDC45 family.</text>
</comment>
<evidence type="ECO:0000313" key="7">
    <source>
        <dbReference type="Proteomes" id="UP001314205"/>
    </source>
</evidence>
<accession>A0AAV1L413</accession>
<dbReference type="InterPro" id="IPR038763">
    <property type="entry name" value="DHH_sf"/>
</dbReference>
<dbReference type="GO" id="GO:1902977">
    <property type="term" value="P:mitotic DNA replication preinitiation complex assembly"/>
    <property type="evidence" value="ECO:0007669"/>
    <property type="project" value="TreeGrafter"/>
</dbReference>
<keyword evidence="4" id="KW-0539">Nucleus</keyword>
<dbReference type="AlphaFoldDB" id="A0AAV1L413"/>
<dbReference type="SUPFAM" id="SSF64182">
    <property type="entry name" value="DHH phosphoesterases"/>
    <property type="match status" value="1"/>
</dbReference>
<dbReference type="InterPro" id="IPR003874">
    <property type="entry name" value="CDC45"/>
</dbReference>
<dbReference type="GO" id="GO:0003697">
    <property type="term" value="F:single-stranded DNA binding"/>
    <property type="evidence" value="ECO:0007669"/>
    <property type="project" value="TreeGrafter"/>
</dbReference>
<dbReference type="PANTHER" id="PTHR10507">
    <property type="entry name" value="CDC45-RELATED PROTEIN"/>
    <property type="match status" value="1"/>
</dbReference>
<sequence>MFVEDIRNDFYNTLLGNRVLLLVHYDVDAICACKILQGLFKCDNISYTLVPVGGISELKTAYEENNEEIKYVVLLNCGGTIDLVDILQPDEEVVFFVLDSHKPTDICNVYSDGQVRLVYKDEEENIPNFDDIFKDDDEEDENEEVESGREGIEAVVERRRARKAWEERRHTLMFNYTQFSYYGKPSACVLLELAARSSRLCQAALWASAVATAAHSALHARSPARCLLDAEALHRYVAAAQRHDDSAANRTACVVMEKDAWLPLYREWTLEAALSHAATLAPKLKLYARSGSSRLRQLLADMGFPLQQARQAYRSMDVELRRSLLTALETAAPKHKLPVPTKATFILQRPHLPPLAALDTVYVIMAHIEHETMPKAEGFQQALAALEVSGDNEAWRRGAAAARKCLQAVASLVHTTLSSRRLLLAGPFSYFIVQEGTPEAGVVRGPLWLGEAARWVAGGCARPLLASAPGPPATCLLLGLPPRFDHEPRNLFGAAFEQAATKSGVSVSLDYVDSSVITLPTSQRAQFLDALTALLA</sequence>
<dbReference type="GO" id="GO:0003682">
    <property type="term" value="F:chromatin binding"/>
    <property type="evidence" value="ECO:0007669"/>
    <property type="project" value="TreeGrafter"/>
</dbReference>
<evidence type="ECO:0000256" key="4">
    <source>
        <dbReference type="ARBA" id="ARBA00023242"/>
    </source>
</evidence>
<dbReference type="GO" id="GO:0003688">
    <property type="term" value="F:DNA replication origin binding"/>
    <property type="evidence" value="ECO:0007669"/>
    <property type="project" value="TreeGrafter"/>
</dbReference>
<evidence type="ECO:0000256" key="1">
    <source>
        <dbReference type="ARBA" id="ARBA00004123"/>
    </source>
</evidence>
<gene>
    <name evidence="6" type="ORF">PARMNEM_LOCUS10452</name>
</gene>
<comment type="caution">
    <text evidence="6">The sequence shown here is derived from an EMBL/GenBank/DDBJ whole genome shotgun (WGS) entry which is preliminary data.</text>
</comment>
<dbReference type="GO" id="GO:0031261">
    <property type="term" value="C:DNA replication preinitiation complex"/>
    <property type="evidence" value="ECO:0007669"/>
    <property type="project" value="TreeGrafter"/>
</dbReference>
<dbReference type="PANTHER" id="PTHR10507:SF0">
    <property type="entry name" value="CELL DIVISION CONTROL PROTEIN 45 HOMOLOG"/>
    <property type="match status" value="1"/>
</dbReference>
<comment type="subcellular location">
    <subcellularLocation>
        <location evidence="1">Nucleus</location>
    </subcellularLocation>
</comment>
<dbReference type="Pfam" id="PF02724">
    <property type="entry name" value="CDC45"/>
    <property type="match status" value="1"/>
</dbReference>
<proteinExistence type="inferred from homology"/>